<dbReference type="EMBL" id="DS989843">
    <property type="protein sequence ID" value="EDX77708.1"/>
    <property type="molecule type" value="Genomic_DNA"/>
</dbReference>
<accession>B4VK64</accession>
<evidence type="ECO:0000313" key="1">
    <source>
        <dbReference type="EMBL" id="EDX77708.1"/>
    </source>
</evidence>
<dbReference type="SUPFAM" id="SSF52980">
    <property type="entry name" value="Restriction endonuclease-like"/>
    <property type="match status" value="1"/>
</dbReference>
<dbReference type="Proteomes" id="UP000003835">
    <property type="component" value="Unassembled WGS sequence"/>
</dbReference>
<keyword evidence="2" id="KW-1185">Reference proteome</keyword>
<proteinExistence type="predicted"/>
<dbReference type="Gene3D" id="3.40.1350.10">
    <property type="match status" value="1"/>
</dbReference>
<protein>
    <submittedName>
        <fullName evidence="1">XisH protein</fullName>
    </submittedName>
</protein>
<dbReference type="InterPro" id="IPR011335">
    <property type="entry name" value="Restrct_endonuc-II-like"/>
</dbReference>
<dbReference type="InterPro" id="IPR014919">
    <property type="entry name" value="XisH"/>
</dbReference>
<evidence type="ECO:0000313" key="2">
    <source>
        <dbReference type="Proteomes" id="UP000003835"/>
    </source>
</evidence>
<dbReference type="HOGENOM" id="CLU_132053_1_1_3"/>
<dbReference type="InterPro" id="IPR011856">
    <property type="entry name" value="tRNA_endonuc-like_dom_sf"/>
</dbReference>
<gene>
    <name evidence="1" type="ORF">MC7420_3032</name>
</gene>
<organism evidence="1 2">
    <name type="scientific">Coleofasciculus chthonoplastes PCC 7420</name>
    <dbReference type="NCBI Taxonomy" id="118168"/>
    <lineage>
        <taxon>Bacteria</taxon>
        <taxon>Bacillati</taxon>
        <taxon>Cyanobacteriota</taxon>
        <taxon>Cyanophyceae</taxon>
        <taxon>Coleofasciculales</taxon>
        <taxon>Coleofasciculaceae</taxon>
        <taxon>Coleofasciculus</taxon>
    </lineage>
</organism>
<dbReference type="Pfam" id="PF08814">
    <property type="entry name" value="XisH"/>
    <property type="match status" value="1"/>
</dbReference>
<dbReference type="STRING" id="118168.MC7420_3032"/>
<dbReference type="GO" id="GO:0003676">
    <property type="term" value="F:nucleic acid binding"/>
    <property type="evidence" value="ECO:0007669"/>
    <property type="project" value="InterPro"/>
</dbReference>
<sequence length="64" mass="7721">MGQFLNYRLVLEKNEPQRILFLAVPVYAYDSFFQRELPKAIIRQYGLKLIVYDPEEEVITQWIN</sequence>
<dbReference type="AlphaFoldDB" id="B4VK64"/>
<name>B4VK64_9CYAN</name>
<reference evidence="1 2" key="1">
    <citation type="submission" date="2008-07" db="EMBL/GenBank/DDBJ databases">
        <authorList>
            <person name="Tandeau de Marsac N."/>
            <person name="Ferriera S."/>
            <person name="Johnson J."/>
            <person name="Kravitz S."/>
            <person name="Beeson K."/>
            <person name="Sutton G."/>
            <person name="Rogers Y.-H."/>
            <person name="Friedman R."/>
            <person name="Frazier M."/>
            <person name="Venter J.C."/>
        </authorList>
    </citation>
    <scope>NUCLEOTIDE SEQUENCE [LARGE SCALE GENOMIC DNA]</scope>
    <source>
        <strain evidence="1 2">PCC 7420</strain>
    </source>
</reference>